<dbReference type="SMART" id="SM00409">
    <property type="entry name" value="IG"/>
    <property type="match status" value="1"/>
</dbReference>
<evidence type="ECO:0000259" key="9">
    <source>
        <dbReference type="PROSITE" id="PS50835"/>
    </source>
</evidence>
<comment type="function">
    <text evidence="6">Component of the elastin-associated microfibrils.</text>
</comment>
<reference evidence="10 11" key="1">
    <citation type="journal article" date="2018" name="G3 (Bethesda)">
        <title>A High-Quality Reference Genome for the Invasive Mosquitofish Gambusia affinis Using a Chicago Library.</title>
        <authorList>
            <person name="Hoffberg S.L."/>
            <person name="Troendle N.J."/>
            <person name="Glenn T.C."/>
            <person name="Mahmud O."/>
            <person name="Louha S."/>
            <person name="Chalopin D."/>
            <person name="Bennetzen J.L."/>
            <person name="Mauricio R."/>
        </authorList>
    </citation>
    <scope>NUCLEOTIDE SEQUENCE [LARGE SCALE GENOMIC DNA]</scope>
    <source>
        <strain evidence="10">NE01/NJP1002.9</strain>
        <tissue evidence="10">Muscle</tissue>
    </source>
</reference>
<keyword evidence="4" id="KW-0325">Glycoprotein</keyword>
<protein>
    <recommendedName>
        <fullName evidence="7">Microfibril-associated glycoprotein 3</fullName>
    </recommendedName>
</protein>
<dbReference type="InterPro" id="IPR003599">
    <property type="entry name" value="Ig_sub"/>
</dbReference>
<evidence type="ECO:0000313" key="11">
    <source>
        <dbReference type="Proteomes" id="UP000250572"/>
    </source>
</evidence>
<dbReference type="PROSITE" id="PS50835">
    <property type="entry name" value="IG_LIKE"/>
    <property type="match status" value="1"/>
</dbReference>
<dbReference type="Pfam" id="PF13927">
    <property type="entry name" value="Ig_3"/>
    <property type="match status" value="1"/>
</dbReference>
<dbReference type="STRING" id="33528.ENSGAFP00000016845"/>
<comment type="subcellular location">
    <subcellularLocation>
        <location evidence="1">Cell membrane</location>
        <topology evidence="1">Single-pass type I membrane protein</topology>
    </subcellularLocation>
</comment>
<dbReference type="PANTHER" id="PTHR14340:SF4">
    <property type="entry name" value="MICROFIBRIL-ASSOCIATED GLYCOPROTEIN 3"/>
    <property type="match status" value="1"/>
</dbReference>
<organism evidence="10 11">
    <name type="scientific">Gambusia affinis</name>
    <name type="common">Western mosquitofish</name>
    <name type="synonym">Heterandria affinis</name>
    <dbReference type="NCBI Taxonomy" id="33528"/>
    <lineage>
        <taxon>Eukaryota</taxon>
        <taxon>Metazoa</taxon>
        <taxon>Chordata</taxon>
        <taxon>Craniata</taxon>
        <taxon>Vertebrata</taxon>
        <taxon>Euteleostomi</taxon>
        <taxon>Actinopterygii</taxon>
        <taxon>Neopterygii</taxon>
        <taxon>Teleostei</taxon>
        <taxon>Neoteleostei</taxon>
        <taxon>Acanthomorphata</taxon>
        <taxon>Ovalentaria</taxon>
        <taxon>Atherinomorphae</taxon>
        <taxon>Cyprinodontiformes</taxon>
        <taxon>Poeciliidae</taxon>
        <taxon>Poeciliinae</taxon>
        <taxon>Gambusia</taxon>
    </lineage>
</organism>
<dbReference type="InterPro" id="IPR003598">
    <property type="entry name" value="Ig_sub2"/>
</dbReference>
<name>A0A315VMQ0_GAMAF</name>
<dbReference type="GO" id="GO:0005886">
    <property type="term" value="C:plasma membrane"/>
    <property type="evidence" value="ECO:0007669"/>
    <property type="project" value="UniProtKB-SubCell"/>
</dbReference>
<dbReference type="AlphaFoldDB" id="A0A315VMQ0"/>
<evidence type="ECO:0000256" key="8">
    <source>
        <dbReference type="SAM" id="Phobius"/>
    </source>
</evidence>
<evidence type="ECO:0000256" key="7">
    <source>
        <dbReference type="ARBA" id="ARBA00049731"/>
    </source>
</evidence>
<evidence type="ECO:0000256" key="2">
    <source>
        <dbReference type="ARBA" id="ARBA00022475"/>
    </source>
</evidence>
<accession>A0A315VMQ0</accession>
<dbReference type="InterPro" id="IPR036179">
    <property type="entry name" value="Ig-like_dom_sf"/>
</dbReference>
<dbReference type="Gene3D" id="2.60.40.10">
    <property type="entry name" value="Immunoglobulins"/>
    <property type="match status" value="1"/>
</dbReference>
<evidence type="ECO:0000256" key="6">
    <source>
        <dbReference type="ARBA" id="ARBA00049640"/>
    </source>
</evidence>
<feature type="transmembrane region" description="Helical" evidence="8">
    <location>
        <begin position="244"/>
        <end position="265"/>
    </location>
</feature>
<dbReference type="PANTHER" id="PTHR14340">
    <property type="entry name" value="MICROFIBRIL-ASSOCIATED GLYCOPROTEIN 3"/>
    <property type="match status" value="1"/>
</dbReference>
<dbReference type="Proteomes" id="UP000250572">
    <property type="component" value="Unassembled WGS sequence"/>
</dbReference>
<evidence type="ECO:0000256" key="4">
    <source>
        <dbReference type="ARBA" id="ARBA00023180"/>
    </source>
</evidence>
<dbReference type="SUPFAM" id="SSF48726">
    <property type="entry name" value="Immunoglobulin"/>
    <property type="match status" value="1"/>
</dbReference>
<keyword evidence="8" id="KW-1133">Transmembrane helix</keyword>
<evidence type="ECO:0000313" key="10">
    <source>
        <dbReference type="EMBL" id="PWA24426.1"/>
    </source>
</evidence>
<dbReference type="SMART" id="SM00408">
    <property type="entry name" value="IGc2"/>
    <property type="match status" value="1"/>
</dbReference>
<proteinExistence type="predicted"/>
<gene>
    <name evidence="10" type="ORF">CCH79_00011958</name>
</gene>
<dbReference type="CDD" id="cd00096">
    <property type="entry name" value="Ig"/>
    <property type="match status" value="1"/>
</dbReference>
<evidence type="ECO:0000256" key="1">
    <source>
        <dbReference type="ARBA" id="ARBA00004251"/>
    </source>
</evidence>
<evidence type="ECO:0000256" key="5">
    <source>
        <dbReference type="ARBA" id="ARBA00023319"/>
    </source>
</evidence>
<sequence>MEKDSLIWSSSSLSWISSSPDRVPGSPSAITSIVFFPMNSRASRPPVITVFPYGDSCLVLTLRSCPVFQLKTTFGSQALPLSHRFLNEVLRCLTSSQTSQPNIVSQPETPLNMLSKKHCLSHTFLLLLGCWTADGAHNDSEAGSITELAPVASSRYILAKEGSSTLIECNVTEVQEDVRWYNSKGLLLGEEEGGKWQIQERGALNISSVSFEDRGRYTCVASTGIGLTRNYTVILRVAYTNSGLGLYFVIVCLVAFAITMVLNVARLCMVSSHLKETEKTINEFFRSEGTEKLQKAFDIAKSIPIVTSAKTVEFAKVTQFKTMEFARHIEELAHSIPLPPLILNCRSFSEENMNPESDPGKRSRQAFSPPCTDQIEEEKAMLSSERQRNDGIGKARLKFESPADIFTTFCDSRSEHI</sequence>
<dbReference type="InterPro" id="IPR007110">
    <property type="entry name" value="Ig-like_dom"/>
</dbReference>
<keyword evidence="8" id="KW-0812">Transmembrane</keyword>
<comment type="caution">
    <text evidence="10">The sequence shown here is derived from an EMBL/GenBank/DDBJ whole genome shotgun (WGS) entry which is preliminary data.</text>
</comment>
<keyword evidence="3 8" id="KW-0472">Membrane</keyword>
<keyword evidence="11" id="KW-1185">Reference proteome</keyword>
<keyword evidence="5" id="KW-0393">Immunoglobulin domain</keyword>
<dbReference type="EMBL" id="NHOQ01001433">
    <property type="protein sequence ID" value="PWA24426.1"/>
    <property type="molecule type" value="Genomic_DNA"/>
</dbReference>
<feature type="domain" description="Ig-like" evidence="9">
    <location>
        <begin position="150"/>
        <end position="232"/>
    </location>
</feature>
<keyword evidence="2" id="KW-1003">Cell membrane</keyword>
<dbReference type="InterPro" id="IPR013783">
    <property type="entry name" value="Ig-like_fold"/>
</dbReference>
<evidence type="ECO:0000256" key="3">
    <source>
        <dbReference type="ARBA" id="ARBA00023136"/>
    </source>
</evidence>